<dbReference type="Gene3D" id="3.40.50.300">
    <property type="entry name" value="P-loop containing nucleotide triphosphate hydrolases"/>
    <property type="match status" value="1"/>
</dbReference>
<accession>A0A326UC02</accession>
<reference evidence="5 6" key="1">
    <citation type="submission" date="2018-06" db="EMBL/GenBank/DDBJ databases">
        <title>Genomic Encyclopedia of Archaeal and Bacterial Type Strains, Phase II (KMG-II): from individual species to whole genera.</title>
        <authorList>
            <person name="Goeker M."/>
        </authorList>
    </citation>
    <scope>NUCLEOTIDE SEQUENCE [LARGE SCALE GENOMIC DNA]</scope>
    <source>
        <strain evidence="5 6">ATCC BAA-1881</strain>
    </source>
</reference>
<dbReference type="SUPFAM" id="SSF48371">
    <property type="entry name" value="ARM repeat"/>
    <property type="match status" value="1"/>
</dbReference>
<dbReference type="Gene3D" id="1.25.10.10">
    <property type="entry name" value="Leucine-rich Repeat Variant"/>
    <property type="match status" value="4"/>
</dbReference>
<evidence type="ECO:0000256" key="1">
    <source>
        <dbReference type="ARBA" id="ARBA00045876"/>
    </source>
</evidence>
<feature type="compositionally biased region" description="Polar residues" evidence="2">
    <location>
        <begin position="1739"/>
        <end position="1750"/>
    </location>
</feature>
<dbReference type="InterPro" id="IPR007111">
    <property type="entry name" value="NACHT_NTPase"/>
</dbReference>
<evidence type="ECO:0000259" key="4">
    <source>
        <dbReference type="Pfam" id="PF05729"/>
    </source>
</evidence>
<protein>
    <submittedName>
        <fullName evidence="5">NACHT domain-containing protein</fullName>
    </submittedName>
</protein>
<feature type="domain" description="NACHT" evidence="4">
    <location>
        <begin position="177"/>
        <end position="342"/>
    </location>
</feature>
<feature type="compositionally biased region" description="Basic and acidic residues" evidence="2">
    <location>
        <begin position="1724"/>
        <end position="1735"/>
    </location>
</feature>
<feature type="region of interest" description="Disordered" evidence="2">
    <location>
        <begin position="1724"/>
        <end position="1750"/>
    </location>
</feature>
<dbReference type="InterPro" id="IPR027417">
    <property type="entry name" value="P-loop_NTPase"/>
</dbReference>
<gene>
    <name evidence="5" type="ORF">EI42_01640</name>
</gene>
<keyword evidence="6" id="KW-1185">Reference proteome</keyword>
<dbReference type="InterPro" id="IPR004155">
    <property type="entry name" value="PBS_lyase_HEAT"/>
</dbReference>
<name>A0A326UC02_THEHA</name>
<dbReference type="PANTHER" id="PTHR12697">
    <property type="entry name" value="PBS LYASE HEAT-LIKE PROTEIN"/>
    <property type="match status" value="1"/>
</dbReference>
<dbReference type="PROSITE" id="PS50077">
    <property type="entry name" value="HEAT_REPEAT"/>
    <property type="match status" value="1"/>
</dbReference>
<keyword evidence="3" id="KW-0812">Transmembrane</keyword>
<sequence length="1750" mass="197911">MPETPLFSVFLNEACYTVFTISRKGIKEAMLQEQQPRRNTDERVQQLLTIGTTRPMWLLPLLMSVIVAAVVAIPLYLFIGFVVLRAASFAALIKIPWLLIGVGLLFLVVALLVFFGRKPLALLLYLRKVNKEQKESRALYTPLKALTNIHRTAEGQGKVEEHISLLDLSREQRIHRLILGVPGAGKTMALRVYQYEAAQNPLSVVLHRGRIPIFVPMKNYGLFLEQQEEEQETSLLDYLVESDLPGIRTLAPYLRELARSGRLLLLCDGLNELDRNYQSAVSRELAGWMRETGNCIVMTCREIDYKGQSEFKLLVESGQAELATIHPLQPEQVREFVERYVKTQSEWHHSDDEIMEVIDRSRLRYHCTNPMMLVTLMEIIDQIGVERGKQVDTRGRLLREWVRQVIVKEQRRWQHNAPDEQKFIQMLAIIACAARCDHNRNALQLGVSVGNGRGISMTQSADELVFWLADHPPHGPFEPDNETFESLDRDEVELCLRFATSANLLDISQKGILSFRHELIAEYFVAEYFCMATDERRIAHAQLREDLLKDLSLWSEPVAIWAGLLKDPLVLAECFAAAGLKNVRYIYQGLVLALVCVGVLWTPPQAENRRPVHLTTSIENALVTVVRNKNSREAVAGILKRCVEEGGDEVYRSLLPLISYEGIDELLVLLDRNLVPDLLFTYLLDMVDSSPREMVLRIARVLGRFGSIVVERAIRLADPGNKTLLREAAADILGRTRDPHAVEPLIQLLYDTEIQVVNRAANGLLRLGHDLSLSRLIAVIENTALPSDRQIAPEIHALAHEAVLKILERYLMEQNVYKQLTRRQYLQVLECIFRVLTAPYEKEHKVQTLACAILIRLGRDTQGVGARDNRWEKVLEAAVDGLLQSEVGQKDQVLMHHSQYILQHLGSLATPHLLKRLKNATEQERIRIVEVLKAVRDQRALTTLLRLVADPSWQVYTAVEEALCAYAPESIPGVLDIVLRHQREDIAQRAIRILVMIGEPVVTPIIDILFNIVPGRTRLLVETLALVRDPRAVSPLLTLLQSSQQDTQLMVGIIHALSCFPEQRVVAPLLKLLQDPEVRIREEASTSLSVLGPLALPDLVVALEEPHDPSFIERVQRTILMMSPFPGEELLEALRVGSDLRAERIRSIFKKQGGEAASVLVRHLLHEDQRVRLYVYQTLQGMEGRDVVPALIEVFHLPNFQRLVTPLLLKHPDVSIGLLVNQLADDEQGEAAARLLPAFGPDILEALLVGFEHQQEVANERAREVVSVLVQESSDPQGIVWRLVKLFPHTQGSKARDKLHLLLTEDLAEISLPALLQGLEQALLQADCAVALVTLAYNPRYQQQVLESLIQALFIEERRRGAAQALIELKDYATEEVAELLTAQGPVALVAQDILAKIGIPALPALWKRITNQREPAMRYAALEAFQKIPNRVVAGELLSLLSSDETPKMVMGMFFLLERVWEEEKNHEAEMLHTLIQYVQEHEDSRANARVMATLLLAGEQQVATHLLDVLNNEDPRRYRPLAYLFLLMGRRSQFLLEDAFTSPETVEELRPELAALLGLSVAPTEIAHLAQDLSSYGVFDAQGTLRDPQGLEVALRALGGLLAGGTWNVQRLQELLQSSGPNEPEYELFAVLLGRRFMPQLARLKRELAAERDARRREREQREQADVEMSQKIDALMDELAKLRVEYEESQAESEKKEQALRKAQLKVRDLEDQVEHLARRCEQQKNQLEEMLRGSVPSNKGKQGKAQ</sequence>
<evidence type="ECO:0000256" key="2">
    <source>
        <dbReference type="SAM" id="MobiDB-lite"/>
    </source>
</evidence>
<evidence type="ECO:0000313" key="6">
    <source>
        <dbReference type="Proteomes" id="UP000248806"/>
    </source>
</evidence>
<dbReference type="Pfam" id="PF05729">
    <property type="entry name" value="NACHT"/>
    <property type="match status" value="1"/>
</dbReference>
<keyword evidence="3" id="KW-1133">Transmembrane helix</keyword>
<dbReference type="InterPro" id="IPR021133">
    <property type="entry name" value="HEAT_type_2"/>
</dbReference>
<dbReference type="Proteomes" id="UP000248806">
    <property type="component" value="Unassembled WGS sequence"/>
</dbReference>
<dbReference type="InterPro" id="IPR011989">
    <property type="entry name" value="ARM-like"/>
</dbReference>
<dbReference type="SUPFAM" id="SSF52540">
    <property type="entry name" value="P-loop containing nucleoside triphosphate hydrolases"/>
    <property type="match status" value="1"/>
</dbReference>
<proteinExistence type="predicted"/>
<dbReference type="InterPro" id="IPR016024">
    <property type="entry name" value="ARM-type_fold"/>
</dbReference>
<dbReference type="OrthoDB" id="134574at2"/>
<feature type="transmembrane region" description="Helical" evidence="3">
    <location>
        <begin position="57"/>
        <end position="83"/>
    </location>
</feature>
<evidence type="ECO:0000313" key="5">
    <source>
        <dbReference type="EMBL" id="PZW33089.1"/>
    </source>
</evidence>
<organism evidence="5 6">
    <name type="scientific">Thermosporothrix hazakensis</name>
    <dbReference type="NCBI Taxonomy" id="644383"/>
    <lineage>
        <taxon>Bacteria</taxon>
        <taxon>Bacillati</taxon>
        <taxon>Chloroflexota</taxon>
        <taxon>Ktedonobacteria</taxon>
        <taxon>Ktedonobacterales</taxon>
        <taxon>Thermosporotrichaceae</taxon>
        <taxon>Thermosporothrix</taxon>
    </lineage>
</organism>
<feature type="transmembrane region" description="Helical" evidence="3">
    <location>
        <begin position="95"/>
        <end position="115"/>
    </location>
</feature>
<evidence type="ECO:0000256" key="3">
    <source>
        <dbReference type="SAM" id="Phobius"/>
    </source>
</evidence>
<dbReference type="PANTHER" id="PTHR12697:SF5">
    <property type="entry name" value="DEOXYHYPUSINE HYDROXYLASE"/>
    <property type="match status" value="1"/>
</dbReference>
<dbReference type="Pfam" id="PF03130">
    <property type="entry name" value="HEAT_PBS"/>
    <property type="match status" value="1"/>
</dbReference>
<dbReference type="EMBL" id="QKUF01000003">
    <property type="protein sequence ID" value="PZW33089.1"/>
    <property type="molecule type" value="Genomic_DNA"/>
</dbReference>
<comment type="function">
    <text evidence="1">Catalyzes the hydroxylation of the N(6)-(4-aminobutyl)-L-lysine intermediate produced by deoxyhypusine synthase/DHPS on a critical lysine of the eukaryotic translation initiation factor 5A/eIF-5A. This is the second step of the post-translational modification of that lysine into an unusual amino acid residue named hypusine. Hypusination is unique to mature eIF-5A factor and is essential for its function.</text>
</comment>
<keyword evidence="3" id="KW-0472">Membrane</keyword>
<comment type="caution">
    <text evidence="5">The sequence shown here is derived from an EMBL/GenBank/DDBJ whole genome shotgun (WGS) entry which is preliminary data.</text>
</comment>
<dbReference type="GO" id="GO:0016491">
    <property type="term" value="F:oxidoreductase activity"/>
    <property type="evidence" value="ECO:0007669"/>
    <property type="project" value="TreeGrafter"/>
</dbReference>
<dbReference type="SMART" id="SM00567">
    <property type="entry name" value="EZ_HEAT"/>
    <property type="match status" value="7"/>
</dbReference>